<gene>
    <name evidence="2" type="ORF">cyc_01715</name>
</gene>
<dbReference type="VEuPathDB" id="ToxoDB:cyc_01715"/>
<reference evidence="2 3" key="1">
    <citation type="journal article" date="2016" name="BMC Genomics">
        <title>Comparative genomics reveals Cyclospora cayetanensis possesses coccidia-like metabolism and invasion components but unique surface antigens.</title>
        <authorList>
            <person name="Liu S."/>
            <person name="Wang L."/>
            <person name="Zheng H."/>
            <person name="Xu Z."/>
            <person name="Roellig D.M."/>
            <person name="Li N."/>
            <person name="Frace M.A."/>
            <person name="Tang K."/>
            <person name="Arrowood M.J."/>
            <person name="Moss D.M."/>
            <person name="Zhang L."/>
            <person name="Feng Y."/>
            <person name="Xiao L."/>
        </authorList>
    </citation>
    <scope>NUCLEOTIDE SEQUENCE [LARGE SCALE GENOMIC DNA]</scope>
    <source>
        <strain evidence="2 3">CHN_HEN01</strain>
    </source>
</reference>
<feature type="compositionally biased region" description="Basic and acidic residues" evidence="1">
    <location>
        <begin position="58"/>
        <end position="78"/>
    </location>
</feature>
<name>A0A1D3D7B5_9EIME</name>
<sequence length="162" mass="17502">MARGSLSFLPRHPPSTTAPSGCRGAPAFVCVLALQSAYACARRLLPSPLPPLPCRSSHCHDEQARQGRRKGEAREHKQLRGGAAYIHHHPDTARSAHDNTPRLPCACRQTKAPFPPLKAAQHGNTGPETGGEVLLGRRDLAERHTSRKLLRACAPSPQQPSP</sequence>
<feature type="region of interest" description="Disordered" evidence="1">
    <location>
        <begin position="1"/>
        <end position="20"/>
    </location>
</feature>
<evidence type="ECO:0000313" key="2">
    <source>
        <dbReference type="EMBL" id="OEH79338.1"/>
    </source>
</evidence>
<dbReference type="EMBL" id="JROU02000420">
    <property type="protein sequence ID" value="OEH79338.1"/>
    <property type="molecule type" value="Genomic_DNA"/>
</dbReference>
<feature type="compositionally biased region" description="Basic and acidic residues" evidence="1">
    <location>
        <begin position="135"/>
        <end position="144"/>
    </location>
</feature>
<feature type="compositionally biased region" description="Basic and acidic residues" evidence="1">
    <location>
        <begin position="88"/>
        <end position="100"/>
    </location>
</feature>
<evidence type="ECO:0000313" key="3">
    <source>
        <dbReference type="Proteomes" id="UP000095192"/>
    </source>
</evidence>
<comment type="caution">
    <text evidence="2">The sequence shown here is derived from an EMBL/GenBank/DDBJ whole genome shotgun (WGS) entry which is preliminary data.</text>
</comment>
<feature type="region of interest" description="Disordered" evidence="1">
    <location>
        <begin position="51"/>
        <end position="100"/>
    </location>
</feature>
<protein>
    <submittedName>
        <fullName evidence="2">Uncharacterized protein</fullName>
    </submittedName>
</protein>
<dbReference type="InParanoid" id="A0A1D3D7B5"/>
<keyword evidence="3" id="KW-1185">Reference proteome</keyword>
<dbReference type="Proteomes" id="UP000095192">
    <property type="component" value="Unassembled WGS sequence"/>
</dbReference>
<evidence type="ECO:0000256" key="1">
    <source>
        <dbReference type="SAM" id="MobiDB-lite"/>
    </source>
</evidence>
<organism evidence="2 3">
    <name type="scientific">Cyclospora cayetanensis</name>
    <dbReference type="NCBI Taxonomy" id="88456"/>
    <lineage>
        <taxon>Eukaryota</taxon>
        <taxon>Sar</taxon>
        <taxon>Alveolata</taxon>
        <taxon>Apicomplexa</taxon>
        <taxon>Conoidasida</taxon>
        <taxon>Coccidia</taxon>
        <taxon>Eucoccidiorida</taxon>
        <taxon>Eimeriorina</taxon>
        <taxon>Eimeriidae</taxon>
        <taxon>Cyclospora</taxon>
    </lineage>
</organism>
<feature type="region of interest" description="Disordered" evidence="1">
    <location>
        <begin position="115"/>
        <end position="162"/>
    </location>
</feature>
<accession>A0A1D3D7B5</accession>
<dbReference type="AlphaFoldDB" id="A0A1D3D7B5"/>
<proteinExistence type="predicted"/>